<dbReference type="SUPFAM" id="SSF55811">
    <property type="entry name" value="Nudix"/>
    <property type="match status" value="1"/>
</dbReference>
<protein>
    <recommendedName>
        <fullName evidence="2">Nudix hydrolase domain-containing protein</fullName>
    </recommendedName>
</protein>
<keyword evidence="4" id="KW-1185">Reference proteome</keyword>
<dbReference type="Proteomes" id="UP001189429">
    <property type="component" value="Unassembled WGS sequence"/>
</dbReference>
<comment type="caution">
    <text evidence="3">The sequence shown here is derived from an EMBL/GenBank/DDBJ whole genome shotgun (WGS) entry which is preliminary data.</text>
</comment>
<gene>
    <name evidence="3" type="ORF">PCOR1329_LOCUS27583</name>
</gene>
<feature type="region of interest" description="Disordered" evidence="1">
    <location>
        <begin position="49"/>
        <end position="70"/>
    </location>
</feature>
<dbReference type="PROSITE" id="PS51257">
    <property type="entry name" value="PROKAR_LIPOPROTEIN"/>
    <property type="match status" value="1"/>
</dbReference>
<feature type="compositionally biased region" description="Basic and acidic residues" evidence="1">
    <location>
        <begin position="244"/>
        <end position="253"/>
    </location>
</feature>
<organism evidence="3 4">
    <name type="scientific">Prorocentrum cordatum</name>
    <dbReference type="NCBI Taxonomy" id="2364126"/>
    <lineage>
        <taxon>Eukaryota</taxon>
        <taxon>Sar</taxon>
        <taxon>Alveolata</taxon>
        <taxon>Dinophyceae</taxon>
        <taxon>Prorocentrales</taxon>
        <taxon>Prorocentraceae</taxon>
        <taxon>Prorocentrum</taxon>
    </lineage>
</organism>
<feature type="region of interest" description="Disordered" evidence="1">
    <location>
        <begin position="223"/>
        <end position="334"/>
    </location>
</feature>
<feature type="non-terminal residue" evidence="3">
    <location>
        <position position="334"/>
    </location>
</feature>
<feature type="region of interest" description="Disordered" evidence="1">
    <location>
        <begin position="158"/>
        <end position="207"/>
    </location>
</feature>
<evidence type="ECO:0000313" key="3">
    <source>
        <dbReference type="EMBL" id="CAK0828347.1"/>
    </source>
</evidence>
<proteinExistence type="predicted"/>
<feature type="domain" description="Nudix hydrolase" evidence="2">
    <location>
        <begin position="43"/>
        <end position="150"/>
    </location>
</feature>
<dbReference type="EMBL" id="CAUYUJ010010002">
    <property type="protein sequence ID" value="CAK0828347.1"/>
    <property type="molecule type" value="Genomic_DNA"/>
</dbReference>
<evidence type="ECO:0000313" key="4">
    <source>
        <dbReference type="Proteomes" id="UP001189429"/>
    </source>
</evidence>
<accession>A0ABN9S975</accession>
<evidence type="ECO:0000259" key="2">
    <source>
        <dbReference type="Pfam" id="PF00293"/>
    </source>
</evidence>
<dbReference type="Gene3D" id="3.90.79.10">
    <property type="entry name" value="Nucleoside Triphosphate Pyrophosphohydrolase"/>
    <property type="match status" value="1"/>
</dbReference>
<feature type="compositionally biased region" description="Low complexity" evidence="1">
    <location>
        <begin position="223"/>
        <end position="240"/>
    </location>
</feature>
<feature type="compositionally biased region" description="Low complexity" evidence="1">
    <location>
        <begin position="322"/>
        <end position="334"/>
    </location>
</feature>
<name>A0ABN9S975_9DINO</name>
<dbReference type="InterPro" id="IPR015797">
    <property type="entry name" value="NUDIX_hydrolase-like_dom_sf"/>
</dbReference>
<sequence length="334" mass="35126">MRRASRGCSRLGAAAGDFDVEPASVASVVAAGCHGDRLRRRKIAALRRGGGSNPVRELPKGRPGPTDGSELGCAFRELAEESGLQLEVPRGGCAKLGVEIYFTGRGCRGGPRALKKMRWYHHRVAAGEEGRWGPRTREVRFVTLRELQAATVTDGFLRRAGEAPSRAMPKELHLQPKRRSPAVEATEPGARARPKRKAPRGSAGPSCGAAAAAAATARGCARPASSAGARATGARALAGGPESKIAREARRGAAETPRARRPPSRKGGAGARARRDELRRQQGLGWRKRPRAAGDEEEEVADAESCAPTLLDEVEAGPPWRAAGEAGRDAAAAG</sequence>
<evidence type="ECO:0000256" key="1">
    <source>
        <dbReference type="SAM" id="MobiDB-lite"/>
    </source>
</evidence>
<dbReference type="Pfam" id="PF00293">
    <property type="entry name" value="NUDIX"/>
    <property type="match status" value="1"/>
</dbReference>
<reference evidence="3" key="1">
    <citation type="submission" date="2023-10" db="EMBL/GenBank/DDBJ databases">
        <authorList>
            <person name="Chen Y."/>
            <person name="Shah S."/>
            <person name="Dougan E. K."/>
            <person name="Thang M."/>
            <person name="Chan C."/>
        </authorList>
    </citation>
    <scope>NUCLEOTIDE SEQUENCE [LARGE SCALE GENOMIC DNA]</scope>
</reference>
<dbReference type="InterPro" id="IPR000086">
    <property type="entry name" value="NUDIX_hydrolase_dom"/>
</dbReference>